<organism evidence="3 4">
    <name type="scientific">Actinomadura spongiicola</name>
    <dbReference type="NCBI Taxonomy" id="2303421"/>
    <lineage>
        <taxon>Bacteria</taxon>
        <taxon>Bacillati</taxon>
        <taxon>Actinomycetota</taxon>
        <taxon>Actinomycetes</taxon>
        <taxon>Streptosporangiales</taxon>
        <taxon>Thermomonosporaceae</taxon>
        <taxon>Actinomadura</taxon>
    </lineage>
</organism>
<dbReference type="InterPro" id="IPR029058">
    <property type="entry name" value="AB_hydrolase_fold"/>
</dbReference>
<feature type="domain" description="Thioesterase" evidence="2">
    <location>
        <begin position="25"/>
        <end position="247"/>
    </location>
</feature>
<dbReference type="InterPro" id="IPR012223">
    <property type="entry name" value="TEII"/>
</dbReference>
<protein>
    <submittedName>
        <fullName evidence="3">Thioesterase</fullName>
    </submittedName>
</protein>
<evidence type="ECO:0000256" key="1">
    <source>
        <dbReference type="ARBA" id="ARBA00007169"/>
    </source>
</evidence>
<dbReference type="Gene3D" id="3.40.50.1820">
    <property type="entry name" value="alpha/beta hydrolase"/>
    <property type="match status" value="1"/>
</dbReference>
<comment type="similarity">
    <text evidence="1">Belongs to the thioesterase family.</text>
</comment>
<dbReference type="InterPro" id="IPR001031">
    <property type="entry name" value="Thioesterase"/>
</dbReference>
<evidence type="ECO:0000313" key="3">
    <source>
        <dbReference type="EMBL" id="RFS84426.1"/>
    </source>
</evidence>
<dbReference type="Pfam" id="PF00975">
    <property type="entry name" value="Thioesterase"/>
    <property type="match status" value="1"/>
</dbReference>
<dbReference type="EMBL" id="QVNQ01000005">
    <property type="protein sequence ID" value="RFS84426.1"/>
    <property type="molecule type" value="Genomic_DNA"/>
</dbReference>
<accession>A0A372GGB5</accession>
<evidence type="ECO:0000259" key="2">
    <source>
        <dbReference type="Pfam" id="PF00975"/>
    </source>
</evidence>
<dbReference type="PANTHER" id="PTHR11487:SF0">
    <property type="entry name" value="S-ACYL FATTY ACID SYNTHASE THIOESTERASE, MEDIUM CHAIN"/>
    <property type="match status" value="1"/>
</dbReference>
<dbReference type="Proteomes" id="UP000262882">
    <property type="component" value="Unassembled WGS sequence"/>
</dbReference>
<keyword evidence="4" id="KW-1185">Reference proteome</keyword>
<evidence type="ECO:0000313" key="4">
    <source>
        <dbReference type="Proteomes" id="UP000262882"/>
    </source>
</evidence>
<sequence length="260" mass="28464">MDIETAELVPESPYVWRAPRPGHARRLICFPHAGAGAAAYADWVRWLPPGVELAAVQLPGRQNRIAEEPFAEVAPLVNVLVHALRPVLDGPFAFFGHSCGAALAYELAQALRSRGRRGPERLFLSAQPAPGRPGIRRLHDLPDEEFRAEMIRLGGIAPEIAADEDVMGSLLAVLRADFALWERHRMEPGPPLDCPITVLAGTSDPRAPVETLGAWRAFTTAGFGMRRYEGGHFYFLESVADVVAFIGERTLSEAMDGRAR</sequence>
<name>A0A372GGB5_9ACTN</name>
<comment type="caution">
    <text evidence="3">The sequence shown here is derived from an EMBL/GenBank/DDBJ whole genome shotgun (WGS) entry which is preliminary data.</text>
</comment>
<proteinExistence type="inferred from homology"/>
<reference evidence="3 4" key="1">
    <citation type="submission" date="2018-08" db="EMBL/GenBank/DDBJ databases">
        <title>Actinomadura spongicola sp. nov., isolated from marine sponge Leucetta chagosensis.</title>
        <authorList>
            <person name="Li L."/>
            <person name="Lin H.W."/>
        </authorList>
    </citation>
    <scope>NUCLEOTIDE SEQUENCE [LARGE SCALE GENOMIC DNA]</scope>
    <source>
        <strain evidence="3 4">LHW52907</strain>
    </source>
</reference>
<gene>
    <name evidence="3" type="ORF">D0T12_18720</name>
</gene>
<dbReference type="GO" id="GO:0008610">
    <property type="term" value="P:lipid biosynthetic process"/>
    <property type="evidence" value="ECO:0007669"/>
    <property type="project" value="TreeGrafter"/>
</dbReference>
<dbReference type="AlphaFoldDB" id="A0A372GGB5"/>
<dbReference type="PANTHER" id="PTHR11487">
    <property type="entry name" value="THIOESTERASE"/>
    <property type="match status" value="1"/>
</dbReference>
<dbReference type="RefSeq" id="WP_117400868.1">
    <property type="nucleotide sequence ID" value="NZ_QVNQ01000005.1"/>
</dbReference>
<dbReference type="OrthoDB" id="8480037at2"/>
<dbReference type="SUPFAM" id="SSF53474">
    <property type="entry name" value="alpha/beta-Hydrolases"/>
    <property type="match status" value="1"/>
</dbReference>